<organism evidence="1 2">
    <name type="scientific">Arthrobacter phage Qui</name>
    <dbReference type="NCBI Taxonomy" id="2603260"/>
    <lineage>
        <taxon>Viruses</taxon>
        <taxon>Duplodnaviria</taxon>
        <taxon>Heunggongvirae</taxon>
        <taxon>Uroviricota</taxon>
        <taxon>Caudoviricetes</taxon>
        <taxon>Quivirus</taxon>
        <taxon>Quivirus qui</taxon>
    </lineage>
</organism>
<gene>
    <name evidence="1" type="primary">216</name>
    <name evidence="1" type="ORF">SEA_QUI_216</name>
</gene>
<dbReference type="KEGG" id="vg:77936576"/>
<sequence length="165" mass="19193">MKTVQLPIYKDGVMTTETLEVDISFFLMDTFRYAKVVPAPPLADWQKEILYSGANHDEVELIDISSKHPDVISMDDIREIDPDFDITLKEDEEQEDDWWDLYGLIPTHAFEINHKGAIRIKANQKVIEPNWFDIDQNCWNVMLIVNGMEYYLNGPRIAAEMKKQG</sequence>
<proteinExistence type="predicted"/>
<evidence type="ECO:0000313" key="1">
    <source>
        <dbReference type="EMBL" id="QED11704.1"/>
    </source>
</evidence>
<keyword evidence="2" id="KW-1185">Reference proteome</keyword>
<name>A0A5B8WG51_9CAUD</name>
<protein>
    <submittedName>
        <fullName evidence="1">Uncharacterized protein</fullName>
    </submittedName>
</protein>
<accession>A0A5B8WG51</accession>
<dbReference type="GeneID" id="77936576"/>
<dbReference type="EMBL" id="MN183282">
    <property type="protein sequence ID" value="QED11704.1"/>
    <property type="molecule type" value="Genomic_DNA"/>
</dbReference>
<dbReference type="Proteomes" id="UP000321915">
    <property type="component" value="Segment"/>
</dbReference>
<evidence type="ECO:0000313" key="2">
    <source>
        <dbReference type="Proteomes" id="UP000321915"/>
    </source>
</evidence>
<reference evidence="1 2" key="1">
    <citation type="submission" date="2019-07" db="EMBL/GenBank/DDBJ databases">
        <authorList>
            <person name="Abdullah A."/>
            <person name="Lima G.C."/>
            <person name="Cuneo C.K."/>
            <person name="Ennest D.C."/>
            <person name="Fritz K.J."/>
            <person name="Johnson B.T."/>
            <person name="Larson S.M."/>
            <person name="Lemunyete M.N."/>
            <person name="Murray M.B."/>
            <person name="Osmond D.E."/>
            <person name="Patras K.A."/>
            <person name="Ransibrahmanakul S."/>
            <person name="Simpson K.A."/>
            <person name="Thull B.S."/>
            <person name="Wetzel S."/>
            <person name="Bonilla J.A."/>
            <person name="Klyczek K."/>
            <person name="Garlena R.A."/>
            <person name="Russell D.A."/>
            <person name="Pope W.H."/>
            <person name="Jacobs-Sera D."/>
            <person name="Hatfull G.F."/>
        </authorList>
    </citation>
    <scope>NUCLEOTIDE SEQUENCE [LARGE SCALE GENOMIC DNA]</scope>
</reference>
<dbReference type="RefSeq" id="YP_010660582.1">
    <property type="nucleotide sequence ID" value="NC_070877.1"/>
</dbReference>